<name>A0ABR2RZM6_9ROSI</name>
<gene>
    <name evidence="1" type="ORF">V6N11_001210</name>
</gene>
<protein>
    <submittedName>
        <fullName evidence="1">Uncharacterized protein</fullName>
    </submittedName>
</protein>
<keyword evidence="2" id="KW-1185">Reference proteome</keyword>
<dbReference type="Proteomes" id="UP001396334">
    <property type="component" value="Unassembled WGS sequence"/>
</dbReference>
<proteinExistence type="predicted"/>
<dbReference type="EMBL" id="JBBPBN010000019">
    <property type="protein sequence ID" value="KAK9018231.1"/>
    <property type="molecule type" value="Genomic_DNA"/>
</dbReference>
<accession>A0ABR2RZM6</accession>
<reference evidence="1 2" key="1">
    <citation type="journal article" date="2024" name="G3 (Bethesda)">
        <title>Genome assembly of Hibiscus sabdariffa L. provides insights into metabolisms of medicinal natural products.</title>
        <authorList>
            <person name="Kim T."/>
        </authorList>
    </citation>
    <scope>NUCLEOTIDE SEQUENCE [LARGE SCALE GENOMIC DNA]</scope>
    <source>
        <strain evidence="1">TK-2024</strain>
        <tissue evidence="1">Old leaves</tissue>
    </source>
</reference>
<comment type="caution">
    <text evidence="1">The sequence shown here is derived from an EMBL/GenBank/DDBJ whole genome shotgun (WGS) entry which is preliminary data.</text>
</comment>
<evidence type="ECO:0000313" key="2">
    <source>
        <dbReference type="Proteomes" id="UP001396334"/>
    </source>
</evidence>
<evidence type="ECO:0000313" key="1">
    <source>
        <dbReference type="EMBL" id="KAK9018231.1"/>
    </source>
</evidence>
<organism evidence="1 2">
    <name type="scientific">Hibiscus sabdariffa</name>
    <name type="common">roselle</name>
    <dbReference type="NCBI Taxonomy" id="183260"/>
    <lineage>
        <taxon>Eukaryota</taxon>
        <taxon>Viridiplantae</taxon>
        <taxon>Streptophyta</taxon>
        <taxon>Embryophyta</taxon>
        <taxon>Tracheophyta</taxon>
        <taxon>Spermatophyta</taxon>
        <taxon>Magnoliopsida</taxon>
        <taxon>eudicotyledons</taxon>
        <taxon>Gunneridae</taxon>
        <taxon>Pentapetalae</taxon>
        <taxon>rosids</taxon>
        <taxon>malvids</taxon>
        <taxon>Malvales</taxon>
        <taxon>Malvaceae</taxon>
        <taxon>Malvoideae</taxon>
        <taxon>Hibiscus</taxon>
    </lineage>
</organism>
<sequence>MIYTDAENVALAMVIEETASFHEVVSFMVPAVKVAHDASGNHMALTVHKEKAGKAQTGLRRTLAAYHRNRTPQRGRSDVEVLKSKAVNFYTQLFTSMGSEIEDYAVQGDFWPLPNVTVADLKRPVTVEEIEHVFRSMDCRAL</sequence>